<name>A0A2J6NNT8_9LACO</name>
<accession>A0A2J6NNT8</accession>
<comment type="caution">
    <text evidence="1">The sequence shown here is derived from an EMBL/GenBank/DDBJ whole genome shotgun (WGS) entry which is preliminary data.</text>
</comment>
<dbReference type="OrthoDB" id="2149263at2"/>
<dbReference type="EMBL" id="PNFV01000003">
    <property type="protein sequence ID" value="PMB82979.1"/>
    <property type="molecule type" value="Genomic_DNA"/>
</dbReference>
<proteinExistence type="predicted"/>
<protein>
    <submittedName>
        <fullName evidence="1">Uncharacterized protein</fullName>
    </submittedName>
</protein>
<gene>
    <name evidence="1" type="ORF">CK797_03895</name>
</gene>
<dbReference type="AlphaFoldDB" id="A0A2J6NNT8"/>
<evidence type="ECO:0000313" key="1">
    <source>
        <dbReference type="EMBL" id="PMB82979.1"/>
    </source>
</evidence>
<organism evidence="1 2">
    <name type="scientific">Limosilactobacillus pontis</name>
    <dbReference type="NCBI Taxonomy" id="35787"/>
    <lineage>
        <taxon>Bacteria</taxon>
        <taxon>Bacillati</taxon>
        <taxon>Bacillota</taxon>
        <taxon>Bacilli</taxon>
        <taxon>Lactobacillales</taxon>
        <taxon>Lactobacillaceae</taxon>
        <taxon>Limosilactobacillus</taxon>
    </lineage>
</organism>
<dbReference type="Proteomes" id="UP000239920">
    <property type="component" value="Unassembled WGS sequence"/>
</dbReference>
<sequence>MPKQGQFAKSARRKRVNNFKVRRHQQGQTIAGDQLTDFLLVRFGLTAKKRVPRAAQETVQRFLIEVSDQLVAASGDLATLVPDLLADINHRAPWQFYMQLLPQWTLLQDFLKKELPAVPLATRCYVTTTMTTAELTQQVAKLLAEKAAAITFLKQPDIPATMRKQTSQLLVASIYAGGVIDWDKVRALLAPFPFTVDTSLDAGTQEWLQTLAKS</sequence>
<dbReference type="RefSeq" id="WP_104688495.1">
    <property type="nucleotide sequence ID" value="NZ_JBKTHY010000001.1"/>
</dbReference>
<reference evidence="1 2" key="1">
    <citation type="submission" date="2017-09" db="EMBL/GenBank/DDBJ databases">
        <title>Bacterial strain isolated from the female urinary microbiota.</title>
        <authorList>
            <person name="Thomas-White K."/>
            <person name="Kumar N."/>
            <person name="Forster S."/>
            <person name="Putonti C."/>
            <person name="Lawley T."/>
            <person name="Wolfe A.J."/>
        </authorList>
    </citation>
    <scope>NUCLEOTIDE SEQUENCE [LARGE SCALE GENOMIC DNA]</scope>
    <source>
        <strain evidence="1 2">UMB0683</strain>
    </source>
</reference>
<evidence type="ECO:0000313" key="2">
    <source>
        <dbReference type="Proteomes" id="UP000239920"/>
    </source>
</evidence>